<evidence type="ECO:0000256" key="7">
    <source>
        <dbReference type="SAM" id="Phobius"/>
    </source>
</evidence>
<sequence length="571" mass="60894">MDHNITVITTIAAAFIAALCLGFIAEKLKVPALVGYLVAGIVIGPATPGFSADTEIAAQLSEIGIMLLMFGVGLHFSPSELFSVKRVAAPGALIQMTLTTWVGAGIAWLWGWGFAPGLIFGLCLACASTVVLLKSLEVRGELDTMGGRIAVGWVVVQDLVTVLALVLLPPFAAIIGSAKTTTDAANVGHSSLWLTAGNTLLLVGAFVALMLIVGKRVLPWLLWQVAKTGSRELFTLAVVTTAIGIALGAASFFNVSFALGAFVAGIVMRESEFSHRAAEETLPLRDAFSVLFFVSIGMMVDPVVFLSQPGRILVVVMVVMFVNFASATAIVIANRYPLSTALSIGASLGQIGEFSIILAGLALSLGVIDSEVMNLVLAGVLLSITFNTLLFKAVEPLRRWVLSRSALARKLDQRQDPTAALPMSTDRRYLEGQLVLVGYGRVGKRIGQALTERGIPYVIIEQSRERVEALREEGSAAVSGNLGDPAVLIQAHIAKAAMLVIATPDTVHVRQMVETARLLNPDIEIIVRTHSEDESELLAADGFGKIFFGEEELAKGMVRHIFDRFAPKTHQ</sequence>
<feature type="transmembrane region" description="Helical" evidence="7">
    <location>
        <begin position="32"/>
        <end position="50"/>
    </location>
</feature>
<keyword evidence="6 7" id="KW-0472">Membrane</keyword>
<dbReference type="PANTHER" id="PTHR42751:SF1">
    <property type="entry name" value="CATION_PROTON ANTIPORTER YBAL-RELATED"/>
    <property type="match status" value="1"/>
</dbReference>
<feature type="transmembrane region" description="Helical" evidence="7">
    <location>
        <begin position="375"/>
        <end position="394"/>
    </location>
</feature>
<dbReference type="PROSITE" id="PS51201">
    <property type="entry name" value="RCK_N"/>
    <property type="match status" value="1"/>
</dbReference>
<evidence type="ECO:0000256" key="6">
    <source>
        <dbReference type="ARBA" id="ARBA00023136"/>
    </source>
</evidence>
<comment type="caution">
    <text evidence="9">The sequence shown here is derived from an EMBL/GenBank/DDBJ whole genome shotgun (WGS) entry which is preliminary data.</text>
</comment>
<feature type="transmembrane region" description="Helical" evidence="7">
    <location>
        <begin position="6"/>
        <end position="25"/>
    </location>
</feature>
<feature type="transmembrane region" description="Helical" evidence="7">
    <location>
        <begin position="234"/>
        <end position="267"/>
    </location>
</feature>
<dbReference type="GO" id="GO:0015297">
    <property type="term" value="F:antiporter activity"/>
    <property type="evidence" value="ECO:0007669"/>
    <property type="project" value="InterPro"/>
</dbReference>
<feature type="transmembrane region" description="Helical" evidence="7">
    <location>
        <begin position="148"/>
        <end position="172"/>
    </location>
</feature>
<comment type="subcellular location">
    <subcellularLocation>
        <location evidence="1">Membrane</location>
        <topology evidence="1">Multi-pass membrane protein</topology>
    </subcellularLocation>
</comment>
<dbReference type="Gene3D" id="1.20.1530.20">
    <property type="match status" value="1"/>
</dbReference>
<evidence type="ECO:0000256" key="1">
    <source>
        <dbReference type="ARBA" id="ARBA00004141"/>
    </source>
</evidence>
<dbReference type="GO" id="GO:0006813">
    <property type="term" value="P:potassium ion transport"/>
    <property type="evidence" value="ECO:0007669"/>
    <property type="project" value="InterPro"/>
</dbReference>
<evidence type="ECO:0000256" key="4">
    <source>
        <dbReference type="ARBA" id="ARBA00022692"/>
    </source>
</evidence>
<reference evidence="9" key="1">
    <citation type="submission" date="2021-07" db="EMBL/GenBank/DDBJ databases">
        <title>New genus and species of the family Alcaligenaceae.</title>
        <authorList>
            <person name="Hahn M.W."/>
        </authorList>
    </citation>
    <scope>NUCLEOTIDE SEQUENCE</scope>
    <source>
        <strain evidence="9">LF4-65</strain>
    </source>
</reference>
<feature type="transmembrane region" description="Helical" evidence="7">
    <location>
        <begin position="312"/>
        <end position="332"/>
    </location>
</feature>
<evidence type="ECO:0000256" key="5">
    <source>
        <dbReference type="ARBA" id="ARBA00022989"/>
    </source>
</evidence>
<dbReference type="Pfam" id="PF02254">
    <property type="entry name" value="TrkA_N"/>
    <property type="match status" value="1"/>
</dbReference>
<evidence type="ECO:0000313" key="9">
    <source>
        <dbReference type="EMBL" id="MBZ1350270.1"/>
    </source>
</evidence>
<feature type="transmembrane region" description="Helical" evidence="7">
    <location>
        <begin position="287"/>
        <end position="305"/>
    </location>
</feature>
<gene>
    <name evidence="9" type="ORF">KZZ10_06385</name>
</gene>
<feature type="transmembrane region" description="Helical" evidence="7">
    <location>
        <begin position="117"/>
        <end position="136"/>
    </location>
</feature>
<dbReference type="AlphaFoldDB" id="A0A953T2D8"/>
<keyword evidence="5 7" id="KW-1133">Transmembrane helix</keyword>
<keyword evidence="10" id="KW-1185">Reference proteome</keyword>
<feature type="transmembrane region" description="Helical" evidence="7">
    <location>
        <begin position="344"/>
        <end position="368"/>
    </location>
</feature>
<comment type="similarity">
    <text evidence="2">Belongs to the monovalent cation:proton antiporter 2 (CPA2) transporter (TC 2.A.37) family.</text>
</comment>
<accession>A0A953T2D8</accession>
<protein>
    <submittedName>
        <fullName evidence="9">Cation:proton antiporter</fullName>
    </submittedName>
</protein>
<dbReference type="Pfam" id="PF00999">
    <property type="entry name" value="Na_H_Exchanger"/>
    <property type="match status" value="1"/>
</dbReference>
<dbReference type="InterPro" id="IPR003148">
    <property type="entry name" value="RCK_N"/>
</dbReference>
<dbReference type="GO" id="GO:1902600">
    <property type="term" value="P:proton transmembrane transport"/>
    <property type="evidence" value="ECO:0007669"/>
    <property type="project" value="InterPro"/>
</dbReference>
<feature type="domain" description="RCK N-terminal" evidence="8">
    <location>
        <begin position="431"/>
        <end position="550"/>
    </location>
</feature>
<evidence type="ECO:0000256" key="3">
    <source>
        <dbReference type="ARBA" id="ARBA00022448"/>
    </source>
</evidence>
<dbReference type="InterPro" id="IPR006153">
    <property type="entry name" value="Cation/H_exchanger_TM"/>
</dbReference>
<dbReference type="Proteomes" id="UP000739565">
    <property type="component" value="Unassembled WGS sequence"/>
</dbReference>
<dbReference type="GO" id="GO:0016020">
    <property type="term" value="C:membrane"/>
    <property type="evidence" value="ECO:0007669"/>
    <property type="project" value="UniProtKB-SubCell"/>
</dbReference>
<feature type="transmembrane region" description="Helical" evidence="7">
    <location>
        <begin position="88"/>
        <end position="111"/>
    </location>
</feature>
<dbReference type="InterPro" id="IPR036291">
    <property type="entry name" value="NAD(P)-bd_dom_sf"/>
</dbReference>
<feature type="transmembrane region" description="Helical" evidence="7">
    <location>
        <begin position="192"/>
        <end position="213"/>
    </location>
</feature>
<proteinExistence type="inferred from homology"/>
<evidence type="ECO:0000256" key="2">
    <source>
        <dbReference type="ARBA" id="ARBA00005551"/>
    </source>
</evidence>
<name>A0A953T2D8_9BURK</name>
<dbReference type="RefSeq" id="WP_259660652.1">
    <property type="nucleotide sequence ID" value="NZ_JAHXRI010000006.1"/>
</dbReference>
<dbReference type="PANTHER" id="PTHR42751">
    <property type="entry name" value="SODIUM/HYDROGEN EXCHANGER FAMILY/TRKA DOMAIN PROTEIN"/>
    <property type="match status" value="1"/>
</dbReference>
<organism evidence="9 10">
    <name type="scientific">Zwartia hollandica</name>
    <dbReference type="NCBI Taxonomy" id="324606"/>
    <lineage>
        <taxon>Bacteria</taxon>
        <taxon>Pseudomonadati</taxon>
        <taxon>Pseudomonadota</taxon>
        <taxon>Betaproteobacteria</taxon>
        <taxon>Burkholderiales</taxon>
        <taxon>Alcaligenaceae</taxon>
        <taxon>Zwartia</taxon>
    </lineage>
</organism>
<evidence type="ECO:0000259" key="8">
    <source>
        <dbReference type="PROSITE" id="PS51201"/>
    </source>
</evidence>
<dbReference type="InterPro" id="IPR038770">
    <property type="entry name" value="Na+/solute_symporter_sf"/>
</dbReference>
<evidence type="ECO:0000313" key="10">
    <source>
        <dbReference type="Proteomes" id="UP000739565"/>
    </source>
</evidence>
<dbReference type="EMBL" id="JAHXRI010000006">
    <property type="protein sequence ID" value="MBZ1350270.1"/>
    <property type="molecule type" value="Genomic_DNA"/>
</dbReference>
<dbReference type="SUPFAM" id="SSF51735">
    <property type="entry name" value="NAD(P)-binding Rossmann-fold domains"/>
    <property type="match status" value="1"/>
</dbReference>
<keyword evidence="4 7" id="KW-0812">Transmembrane</keyword>
<dbReference type="Gene3D" id="3.40.50.720">
    <property type="entry name" value="NAD(P)-binding Rossmann-like Domain"/>
    <property type="match status" value="1"/>
</dbReference>
<feature type="transmembrane region" description="Helical" evidence="7">
    <location>
        <begin position="56"/>
        <end position="76"/>
    </location>
</feature>
<keyword evidence="3" id="KW-0813">Transport</keyword>